<comment type="similarity">
    <text evidence="1">Belongs to the protease inhibitor I39 (alpha-2-macroglobulin) family.</text>
</comment>
<evidence type="ECO:0000259" key="12">
    <source>
        <dbReference type="SMART" id="SM01360"/>
    </source>
</evidence>
<dbReference type="SMART" id="SM01359">
    <property type="entry name" value="A2M_N_2"/>
    <property type="match status" value="1"/>
</dbReference>
<dbReference type="Gene3D" id="2.20.130.20">
    <property type="match status" value="1"/>
</dbReference>
<evidence type="ECO:0000256" key="2">
    <source>
        <dbReference type="ARBA" id="ARBA00022690"/>
    </source>
</evidence>
<keyword evidence="4" id="KW-0722">Serine protease inhibitor</keyword>
<dbReference type="InterPro" id="IPR013783">
    <property type="entry name" value="Ig-like_fold"/>
</dbReference>
<dbReference type="InterPro" id="IPR050473">
    <property type="entry name" value="A2M/Complement_sys"/>
</dbReference>
<dbReference type="GO" id="GO:0005615">
    <property type="term" value="C:extracellular space"/>
    <property type="evidence" value="ECO:0007669"/>
    <property type="project" value="InterPro"/>
</dbReference>
<keyword evidence="2" id="KW-0646">Protease inhibitor</keyword>
<evidence type="ECO:0000256" key="3">
    <source>
        <dbReference type="ARBA" id="ARBA00022729"/>
    </source>
</evidence>
<feature type="chain" id="PRO_5043530706" description="TEP1-F" evidence="10">
    <location>
        <begin position="17"/>
        <end position="1326"/>
    </location>
</feature>
<dbReference type="Pfam" id="PF01835">
    <property type="entry name" value="MG2"/>
    <property type="match status" value="1"/>
</dbReference>
<dbReference type="PANTHER" id="PTHR11412:SF171">
    <property type="entry name" value="PREGNANCY ZONE PROTEIN-LIKE PROTEIN"/>
    <property type="match status" value="1"/>
</dbReference>
<dbReference type="Gene3D" id="2.60.120.1540">
    <property type="match status" value="1"/>
</dbReference>
<keyword evidence="14" id="KW-1185">Reference proteome</keyword>
<dbReference type="Gene3D" id="2.60.40.1940">
    <property type="match status" value="1"/>
</dbReference>
<comment type="function">
    <text evidence="7">Binds covalently through a thioester bond to the pathogen surface resulting in pathogen clearance.</text>
</comment>
<dbReference type="EMBL" id="JARKIK010000001">
    <property type="protein sequence ID" value="KAK8754070.1"/>
    <property type="molecule type" value="Genomic_DNA"/>
</dbReference>
<protein>
    <recommendedName>
        <fullName evidence="9">TEP1-F</fullName>
    </recommendedName>
</protein>
<evidence type="ECO:0000256" key="8">
    <source>
        <dbReference type="ARBA" id="ARBA00063781"/>
    </source>
</evidence>
<gene>
    <name evidence="13" type="ORF">OTU49_009438</name>
</gene>
<dbReference type="InterPro" id="IPR047565">
    <property type="entry name" value="Alpha-macroglob_thiol-ester_cl"/>
</dbReference>
<comment type="subunit">
    <text evidence="8">Heterodimer of a TEP1-N chain and an TEP1-C chain non-covalently linked. Forms a complex composed of TEP1-N and TEP1-C heterodimer, LRIM1 and APL1C; the interaction stabilizes TEP1-N and TEP1-C heterodimer, prevents its binding to tissues while circulating in the hemolymph and protects the thioester bond from hydrolysis. Mature TEP1 and to a lesser extent full-length TEP1 interact with SPCLIP1; the interaction is induced by microbial infection.</text>
</comment>
<dbReference type="InterPro" id="IPR019742">
    <property type="entry name" value="MacrogloblnA2_CS"/>
</dbReference>
<evidence type="ECO:0000256" key="1">
    <source>
        <dbReference type="ARBA" id="ARBA00010952"/>
    </source>
</evidence>
<evidence type="ECO:0000256" key="6">
    <source>
        <dbReference type="ARBA" id="ARBA00023180"/>
    </source>
</evidence>
<accession>A0AAW0YFF3</accession>
<evidence type="ECO:0000256" key="9">
    <source>
        <dbReference type="ARBA" id="ARBA00078071"/>
    </source>
</evidence>
<dbReference type="Gene3D" id="2.60.40.10">
    <property type="entry name" value="Immunoglobulins"/>
    <property type="match status" value="2"/>
</dbReference>
<evidence type="ECO:0000259" key="11">
    <source>
        <dbReference type="SMART" id="SM01359"/>
    </source>
</evidence>
<dbReference type="FunFam" id="2.60.40.1930:FF:000001">
    <property type="entry name" value="CD109 isoform 3"/>
    <property type="match status" value="1"/>
</dbReference>
<sequence length="1326" mass="146352">MAAPGAILCAVVVALAQVTCSGNYVITTPREWVKGRPTQVCVLVSDAAAPAGTLQLAVNTTFHHYKKEDETIVLIPAVTIPVPAGAVDFCERVDVPEGVRNFYDADLYVTGRVAGVKVNHTAQLTIDTSSSKTIIQTDKYLYQPGQKVQIRILSFDNPNFNVSTQPYQLVWVRTPSQTRVAQWTNVDNSAGLVHLTMTLVDEPEQGTYKVFVKTADNRTSNAEFKVEEYVLPRFEVVVTPPRYIFPTDTKFSFRVCAKYTFGEPVRGNLTLEVSNAQSRNCRVAVNKTDSISGCREVEVHSEEIRMIDCSVNTVQVKAIVSEEGTGVLLTDTSHVTVSRRALTFHTVYEDDYMKPNLPYTLKVKAELPDKTPAVGAAIEMCAAERCSNLTVPQNGIITAILFSPTAKRFTMKAGSLRAVMESTTFTNTIEHYYSPSNSSLLIHAPEGRLKCNPGVSYEHRLPVLFSSAGQTKVAITVQVVARKEIKYSSTKEYELVGSELPINEEHVLDSRPPLPLHTTTGVIHIPLSLPLTASPHARVLIWYTRDDGEVVADTKNLEVDKCLLNAVNISWSEQKAQPKQKAVLKLTSAPKSICSLGVVDKSVELLNQQSDPFSIEALFSHIQYYQISIWSRAQVDDYNYCRNQLGSREETSAEYYTNYVDALKMFDKSGLFIFSNLKVETRPCEKSVINRVHYGSGGVSSFSQNRFGGEVMKFAAPQYDSLDESSPAGTTGDSPRTYFPETWLWDLFVLPSDGISSKEVTMPDTITQWVGKAVCVHPQEGLGVSQKSNITAFTSFFVDLTLPPSIKRGETLPVKISIFNYLEDPLPISVTLLNSFKYEILTSDTEAPGHHTTCVNAQSKIVHTVKIKPSVIGSVNITVAAKVDHQSTQTCGPRDSTVSKSDTLIRAIDVEAEGFPRENAWTKYVCARDIKAGTDSLESWEVVAPPAIVEGSERGWITAVGDLLSLSLENLDSLIRMPSGCGEQNMLKFAPNIFILQYLKATKQDNPEVTKKLADYMNTGYQRQLLYRRNDGSFSAFGKADDSGSTWLTAFVLKSFAQAKSFILIDEESLTKTQSWLLGSQNSTGCFYSIGKVFNKGMKGGIDGQSSPVPLTAYVMIALLEAGLDPNVEAVSSATTCVTDDLSQDPYTLALRAYALALAQHPKTQEVLQQLTDEAKETKNDMHWEIWSGNTKNAALSVETAGYAVLAMMASDSRLYEQKARKVIKWISTQRNGRGGFYSTQDTVVALQALSSYETRFYEGDLNMVATVNASGFDYSFTVDESNKFLTQLMPLPDLPTRISLNIVGQGCVMVQTYRLPLPTDCIYAW</sequence>
<keyword evidence="3 10" id="KW-0732">Signal</keyword>
<evidence type="ECO:0000313" key="14">
    <source>
        <dbReference type="Proteomes" id="UP001445076"/>
    </source>
</evidence>
<dbReference type="FunFam" id="1.50.10.20:FF:000001">
    <property type="entry name" value="CD109 isoform 1"/>
    <property type="match status" value="1"/>
</dbReference>
<evidence type="ECO:0000256" key="4">
    <source>
        <dbReference type="ARBA" id="ARBA00022900"/>
    </source>
</evidence>
<dbReference type="InterPro" id="IPR002890">
    <property type="entry name" value="MG2"/>
</dbReference>
<dbReference type="InterPro" id="IPR008930">
    <property type="entry name" value="Terpenoid_cyclase/PrenylTrfase"/>
</dbReference>
<dbReference type="PROSITE" id="PS00477">
    <property type="entry name" value="ALPHA_2_MACROGLOBULIN"/>
    <property type="match status" value="1"/>
</dbReference>
<comment type="caution">
    <text evidence="13">The sequence shown here is derived from an EMBL/GenBank/DDBJ whole genome shotgun (WGS) entry which is preliminary data.</text>
</comment>
<evidence type="ECO:0000256" key="7">
    <source>
        <dbReference type="ARBA" id="ARBA00057615"/>
    </source>
</evidence>
<dbReference type="Pfam" id="PF07678">
    <property type="entry name" value="TED_complement"/>
    <property type="match status" value="1"/>
</dbReference>
<dbReference type="InterPro" id="IPR001599">
    <property type="entry name" value="Macroglobln_a2"/>
</dbReference>
<feature type="domain" description="Alpha-2-macroglobulin bait region" evidence="11">
    <location>
        <begin position="477"/>
        <end position="606"/>
    </location>
</feature>
<dbReference type="CDD" id="cd02897">
    <property type="entry name" value="A2M_2"/>
    <property type="match status" value="1"/>
</dbReference>
<name>A0AAW0YFF3_CHEQU</name>
<keyword evidence="5" id="KW-1015">Disulfide bond</keyword>
<dbReference type="Pfam" id="PF17791">
    <property type="entry name" value="MG3"/>
    <property type="match status" value="1"/>
</dbReference>
<dbReference type="SMART" id="SM01419">
    <property type="entry name" value="Thiol-ester_cl"/>
    <property type="match status" value="1"/>
</dbReference>
<dbReference type="InterPro" id="IPR011626">
    <property type="entry name" value="Alpha-macroglobulin_TED"/>
</dbReference>
<dbReference type="SUPFAM" id="SSF81296">
    <property type="entry name" value="E set domains"/>
    <property type="match status" value="1"/>
</dbReference>
<proteinExistence type="inferred from homology"/>
<keyword evidence="6" id="KW-0325">Glycoprotein</keyword>
<dbReference type="InterPro" id="IPR041813">
    <property type="entry name" value="A2M_TED"/>
</dbReference>
<dbReference type="SMART" id="SM01360">
    <property type="entry name" value="A2M"/>
    <property type="match status" value="1"/>
</dbReference>
<dbReference type="Proteomes" id="UP001445076">
    <property type="component" value="Unassembled WGS sequence"/>
</dbReference>
<feature type="signal peptide" evidence="10">
    <location>
        <begin position="1"/>
        <end position="16"/>
    </location>
</feature>
<evidence type="ECO:0000256" key="5">
    <source>
        <dbReference type="ARBA" id="ARBA00023157"/>
    </source>
</evidence>
<dbReference type="InterPro" id="IPR014756">
    <property type="entry name" value="Ig_E-set"/>
</dbReference>
<dbReference type="Pfam" id="PF07703">
    <property type="entry name" value="A2M_BRD"/>
    <property type="match status" value="1"/>
</dbReference>
<reference evidence="13 14" key="1">
    <citation type="journal article" date="2024" name="BMC Genomics">
        <title>Genome assembly of redclaw crayfish (Cherax quadricarinatus) provides insights into its immune adaptation and hypoxia tolerance.</title>
        <authorList>
            <person name="Liu Z."/>
            <person name="Zheng J."/>
            <person name="Li H."/>
            <person name="Fang K."/>
            <person name="Wang S."/>
            <person name="He J."/>
            <person name="Zhou D."/>
            <person name="Weng S."/>
            <person name="Chi M."/>
            <person name="Gu Z."/>
            <person name="He J."/>
            <person name="Li F."/>
            <person name="Wang M."/>
        </authorList>
    </citation>
    <scope>NUCLEOTIDE SEQUENCE [LARGE SCALE GENOMIC DNA]</scope>
    <source>
        <strain evidence="13">ZL_2023a</strain>
    </source>
</reference>
<dbReference type="GO" id="GO:0004867">
    <property type="term" value="F:serine-type endopeptidase inhibitor activity"/>
    <property type="evidence" value="ECO:0007669"/>
    <property type="project" value="UniProtKB-KW"/>
</dbReference>
<evidence type="ECO:0000256" key="10">
    <source>
        <dbReference type="SAM" id="SignalP"/>
    </source>
</evidence>
<dbReference type="Gene3D" id="2.60.40.1930">
    <property type="match status" value="1"/>
</dbReference>
<dbReference type="InterPro" id="IPR011625">
    <property type="entry name" value="A2M_N_BRD"/>
</dbReference>
<dbReference type="Pfam" id="PF00207">
    <property type="entry name" value="A2M"/>
    <property type="match status" value="1"/>
</dbReference>
<dbReference type="PANTHER" id="PTHR11412">
    <property type="entry name" value="MACROGLOBULIN / COMPLEMENT"/>
    <property type="match status" value="1"/>
</dbReference>
<dbReference type="InterPro" id="IPR041555">
    <property type="entry name" value="MG3"/>
</dbReference>
<dbReference type="SUPFAM" id="SSF48239">
    <property type="entry name" value="Terpenoid cyclases/Protein prenyltransferases"/>
    <property type="match status" value="1"/>
</dbReference>
<organism evidence="13 14">
    <name type="scientific">Cherax quadricarinatus</name>
    <name type="common">Australian red claw crayfish</name>
    <dbReference type="NCBI Taxonomy" id="27406"/>
    <lineage>
        <taxon>Eukaryota</taxon>
        <taxon>Metazoa</taxon>
        <taxon>Ecdysozoa</taxon>
        <taxon>Arthropoda</taxon>
        <taxon>Crustacea</taxon>
        <taxon>Multicrustacea</taxon>
        <taxon>Malacostraca</taxon>
        <taxon>Eumalacostraca</taxon>
        <taxon>Eucarida</taxon>
        <taxon>Decapoda</taxon>
        <taxon>Pleocyemata</taxon>
        <taxon>Astacidea</taxon>
        <taxon>Parastacoidea</taxon>
        <taxon>Parastacidae</taxon>
        <taxon>Cherax</taxon>
    </lineage>
</organism>
<evidence type="ECO:0000313" key="13">
    <source>
        <dbReference type="EMBL" id="KAK8754070.1"/>
    </source>
</evidence>
<feature type="domain" description="Alpha-2-macroglobulin" evidence="12">
    <location>
        <begin position="742"/>
        <end position="832"/>
    </location>
</feature>
<dbReference type="Gene3D" id="1.50.10.20">
    <property type="match status" value="1"/>
</dbReference>